<evidence type="ECO:0000313" key="9">
    <source>
        <dbReference type="Proteomes" id="UP000264330"/>
    </source>
</evidence>
<keyword evidence="3" id="KW-0378">Hydrolase</keyword>
<evidence type="ECO:0000256" key="5">
    <source>
        <dbReference type="ARBA" id="ARBA00023049"/>
    </source>
</evidence>
<dbReference type="Gene3D" id="3.30.830.10">
    <property type="entry name" value="Metalloenzyme, LuxS/M16 peptidase-like"/>
    <property type="match status" value="3"/>
</dbReference>
<organism evidence="8 9">
    <name type="scientific">Zunongwangia profunda</name>
    <dbReference type="NCBI Taxonomy" id="398743"/>
    <lineage>
        <taxon>Bacteria</taxon>
        <taxon>Pseudomonadati</taxon>
        <taxon>Bacteroidota</taxon>
        <taxon>Flavobacteriia</taxon>
        <taxon>Flavobacteriales</taxon>
        <taxon>Flavobacteriaceae</taxon>
        <taxon>Zunongwangia</taxon>
    </lineage>
</organism>
<dbReference type="GO" id="GO:0006508">
    <property type="term" value="P:proteolysis"/>
    <property type="evidence" value="ECO:0007669"/>
    <property type="project" value="UniProtKB-KW"/>
</dbReference>
<dbReference type="EMBL" id="DPMF01000096">
    <property type="protein sequence ID" value="HCV80268.1"/>
    <property type="molecule type" value="Genomic_DNA"/>
</dbReference>
<keyword evidence="4" id="KW-0862">Zinc</keyword>
<dbReference type="InterPro" id="IPR007863">
    <property type="entry name" value="Peptidase_M16_C"/>
</dbReference>
<gene>
    <name evidence="8" type="ORF">DGQ38_04395</name>
</gene>
<sequence>MSKENRIYITFLCLIVAFESLIAQTNVGNRPLTLDSSVVHGELESGMQYFIKPLKDQNKLQLHLIVKTGSYFEHEDEHQFAHLIEHLAFKKSINLPEGLKENKVYLDKLNMDSYDLIGNTGTKTTNYYFNAPAGNMEAIKAGLLWFHEIAKNVDLSTNSIDQERGVLLQEFSRSEHVLKYNFLASKLDTTLFPCSKLTTDAVNHMQSFPTEKVKEFYKKWYRPNRMAILITGNVEDTHQLKKMISEQMRDLPISSSLHFDRYCDSLYFFKKNQTEVLRYQPNSEEVVQTSPLQLNLYFKDPKTWHFIGSMRGSFREIKMNLLLSILNKRLEQIGAEYNLNVSSQVYHTALANNKQKGKPVSALKIIFYSDPGNEERGIRNMFTILNQIRTYGVFSEELRVEKENLLKSFSEEKNHSIRYWDEEMGAYYMGFGALPENKLELLRAYINSVTNKNILELAKEVFNKFPEDIGIIVPESYKGVLDSKNVAAEFIDGQFKKKVKSYALENKDYKVLIANNFDSSAMLSIPTRQPGLLQSSELHLRNGLRLILKPQSGDQSNKVKIHGFREFGAAHLDREDYYSALYMPKVITHMGFGHLDKFDLNELYSQTNTLKLGVNPYINALESGFKFSVSPEETELGFQLINLFINQPRIDQSAFIDWKDSSMKFTEIGSDAWNHFLDSMNEFSGDTLNIPYSVKALNMIPKVNYSKIKLIHEQVFAHANEFTFVITGDFQEEKIIKLANKYLGKLKNASHQTNLNCEKRFSNCSGVNVVEIPEFFDTKNAFYGIEFLKDHEAFSWKKEIRIQLLGILANELLNQFRMNEGFSLYDFGATGQYNDELSRYEIRFVFSSTPEELDRLRLRNKKIITDLQHGSFPSNYLSVAKSKIIKFLNYNQNPSKMLYSYYRFEKPVIEMDKKLELLEGINLEDMVETAQEIFNNGQECETVLINTHDLNSVHL</sequence>
<dbReference type="PANTHER" id="PTHR43690">
    <property type="entry name" value="NARDILYSIN"/>
    <property type="match status" value="1"/>
</dbReference>
<evidence type="ECO:0000256" key="2">
    <source>
        <dbReference type="ARBA" id="ARBA00022670"/>
    </source>
</evidence>
<proteinExistence type="inferred from homology"/>
<evidence type="ECO:0000259" key="6">
    <source>
        <dbReference type="Pfam" id="PF00675"/>
    </source>
</evidence>
<dbReference type="InterPro" id="IPR011249">
    <property type="entry name" value="Metalloenz_LuxS/M16"/>
</dbReference>
<evidence type="ECO:0008006" key="10">
    <source>
        <dbReference type="Google" id="ProtNLM"/>
    </source>
</evidence>
<dbReference type="AlphaFoldDB" id="A0A3D5IY08"/>
<dbReference type="Proteomes" id="UP000264330">
    <property type="component" value="Unassembled WGS sequence"/>
</dbReference>
<dbReference type="GO" id="GO:0008237">
    <property type="term" value="F:metallopeptidase activity"/>
    <property type="evidence" value="ECO:0007669"/>
    <property type="project" value="UniProtKB-KW"/>
</dbReference>
<evidence type="ECO:0000256" key="1">
    <source>
        <dbReference type="ARBA" id="ARBA00007261"/>
    </source>
</evidence>
<evidence type="ECO:0000313" key="8">
    <source>
        <dbReference type="EMBL" id="HCV80268.1"/>
    </source>
</evidence>
<evidence type="ECO:0000256" key="4">
    <source>
        <dbReference type="ARBA" id="ARBA00022833"/>
    </source>
</evidence>
<accession>A0A3D5IY08</accession>
<feature type="domain" description="Peptidase M16 C-terminal" evidence="7">
    <location>
        <begin position="210"/>
        <end position="405"/>
    </location>
</feature>
<keyword evidence="5" id="KW-0482">Metalloprotease</keyword>
<dbReference type="InterPro" id="IPR011765">
    <property type="entry name" value="Pept_M16_N"/>
</dbReference>
<dbReference type="InterPro" id="IPR050626">
    <property type="entry name" value="Peptidase_M16"/>
</dbReference>
<evidence type="ECO:0000256" key="3">
    <source>
        <dbReference type="ARBA" id="ARBA00022801"/>
    </source>
</evidence>
<protein>
    <recommendedName>
        <fullName evidence="10">Insulinase family protein</fullName>
    </recommendedName>
</protein>
<name>A0A3D5IY08_9FLAO</name>
<comment type="caution">
    <text evidence="8">The sequence shown here is derived from an EMBL/GenBank/DDBJ whole genome shotgun (WGS) entry which is preliminary data.</text>
</comment>
<dbReference type="Pfam" id="PF00675">
    <property type="entry name" value="Peptidase_M16"/>
    <property type="match status" value="1"/>
</dbReference>
<reference evidence="8 9" key="1">
    <citation type="journal article" date="2018" name="Nat. Biotechnol.">
        <title>A standardized bacterial taxonomy based on genome phylogeny substantially revises the tree of life.</title>
        <authorList>
            <person name="Parks D.H."/>
            <person name="Chuvochina M."/>
            <person name="Waite D.W."/>
            <person name="Rinke C."/>
            <person name="Skarshewski A."/>
            <person name="Chaumeil P.A."/>
            <person name="Hugenholtz P."/>
        </authorList>
    </citation>
    <scope>NUCLEOTIDE SEQUENCE [LARGE SCALE GENOMIC DNA]</scope>
    <source>
        <strain evidence="8">UBA9359</strain>
    </source>
</reference>
<dbReference type="PANTHER" id="PTHR43690:SF17">
    <property type="entry name" value="PROTEIN YHJJ"/>
    <property type="match status" value="1"/>
</dbReference>
<keyword evidence="2" id="KW-0645">Protease</keyword>
<dbReference type="SUPFAM" id="SSF63411">
    <property type="entry name" value="LuxS/MPP-like metallohydrolase"/>
    <property type="match status" value="3"/>
</dbReference>
<comment type="similarity">
    <text evidence="1">Belongs to the peptidase M16 family.</text>
</comment>
<evidence type="ECO:0000259" key="7">
    <source>
        <dbReference type="Pfam" id="PF05193"/>
    </source>
</evidence>
<dbReference type="Pfam" id="PF05193">
    <property type="entry name" value="Peptidase_M16_C"/>
    <property type="match status" value="1"/>
</dbReference>
<dbReference type="GO" id="GO:0046872">
    <property type="term" value="F:metal ion binding"/>
    <property type="evidence" value="ECO:0007669"/>
    <property type="project" value="InterPro"/>
</dbReference>
<feature type="domain" description="Peptidase M16 N-terminal" evidence="6">
    <location>
        <begin position="60"/>
        <end position="178"/>
    </location>
</feature>